<dbReference type="GO" id="GO:0008270">
    <property type="term" value="F:zinc ion binding"/>
    <property type="evidence" value="ECO:0007669"/>
    <property type="project" value="InterPro"/>
</dbReference>
<protein>
    <submittedName>
        <fullName evidence="2">MucR family transcriptional regulator</fullName>
    </submittedName>
</protein>
<evidence type="ECO:0000256" key="1">
    <source>
        <dbReference type="ARBA" id="ARBA00007031"/>
    </source>
</evidence>
<gene>
    <name evidence="2" type="ORF">F1188_10790</name>
</gene>
<sequence length="138" mass="15376">MSSSDTDHEVLRLTAQIVSAHVGNNSVAVTDLTALIQDVHRSLSTIGQATPEAERPQPAVPIKKSVQPDFIVCLEDGKKLKMLKRHLKTAYDMTPEEYRDRWGLPTDYPMVAPNYAQHRSALAKKIGLGTRARRNDDL</sequence>
<dbReference type="Proteomes" id="UP000324065">
    <property type="component" value="Unassembled WGS sequence"/>
</dbReference>
<dbReference type="EMBL" id="VWPJ01000009">
    <property type="protein sequence ID" value="KAA5605383.1"/>
    <property type="molecule type" value="Genomic_DNA"/>
</dbReference>
<dbReference type="GO" id="GO:0003677">
    <property type="term" value="F:DNA binding"/>
    <property type="evidence" value="ECO:0007669"/>
    <property type="project" value="InterPro"/>
</dbReference>
<comment type="similarity">
    <text evidence="1">Belongs to the ros/MucR family.</text>
</comment>
<dbReference type="OrthoDB" id="9809693at2"/>
<dbReference type="AlphaFoldDB" id="A0A5M6IAY2"/>
<dbReference type="GO" id="GO:0006355">
    <property type="term" value="P:regulation of DNA-templated transcription"/>
    <property type="evidence" value="ECO:0007669"/>
    <property type="project" value="InterPro"/>
</dbReference>
<evidence type="ECO:0000313" key="2">
    <source>
        <dbReference type="EMBL" id="KAA5605383.1"/>
    </source>
</evidence>
<keyword evidence="3" id="KW-1185">Reference proteome</keyword>
<accession>A0A5M6IAY2</accession>
<organism evidence="2 3">
    <name type="scientific">Roseospira marina</name>
    <dbReference type="NCBI Taxonomy" id="140057"/>
    <lineage>
        <taxon>Bacteria</taxon>
        <taxon>Pseudomonadati</taxon>
        <taxon>Pseudomonadota</taxon>
        <taxon>Alphaproteobacteria</taxon>
        <taxon>Rhodospirillales</taxon>
        <taxon>Rhodospirillaceae</taxon>
        <taxon>Roseospira</taxon>
    </lineage>
</organism>
<name>A0A5M6IAY2_9PROT</name>
<dbReference type="RefSeq" id="WP_150062433.1">
    <property type="nucleotide sequence ID" value="NZ_JACHII010000019.1"/>
</dbReference>
<proteinExistence type="inferred from homology"/>
<reference evidence="2 3" key="1">
    <citation type="submission" date="2019-09" db="EMBL/GenBank/DDBJ databases">
        <title>Genome sequence of Roseospira marina, one of the more divergent members of the non-sulfur purple photosynthetic bacterial family, the Rhodospirillaceae.</title>
        <authorList>
            <person name="Meyer T."/>
            <person name="Kyndt J."/>
        </authorList>
    </citation>
    <scope>NUCLEOTIDE SEQUENCE [LARGE SCALE GENOMIC DNA]</scope>
    <source>
        <strain evidence="2 3">DSM 15113</strain>
    </source>
</reference>
<evidence type="ECO:0000313" key="3">
    <source>
        <dbReference type="Proteomes" id="UP000324065"/>
    </source>
</evidence>
<comment type="caution">
    <text evidence="2">The sequence shown here is derived from an EMBL/GenBank/DDBJ whole genome shotgun (WGS) entry which is preliminary data.</text>
</comment>
<dbReference type="InterPro" id="IPR008807">
    <property type="entry name" value="ROS_MUCR"/>
</dbReference>
<dbReference type="Pfam" id="PF05443">
    <property type="entry name" value="ROS_MUCR"/>
    <property type="match status" value="1"/>
</dbReference>
<dbReference type="Gene3D" id="1.10.10.1550">
    <property type="entry name" value="ROS/MUCR transcriptional regulator protein"/>
    <property type="match status" value="1"/>
</dbReference>
<dbReference type="InterPro" id="IPR041920">
    <property type="entry name" value="ROS/MUCR_sf"/>
</dbReference>